<dbReference type="InterPro" id="IPR006442">
    <property type="entry name" value="Antitoxin_Phd/YefM"/>
</dbReference>
<evidence type="ECO:0000256" key="2">
    <source>
        <dbReference type="RuleBase" id="RU362080"/>
    </source>
</evidence>
<evidence type="ECO:0000313" key="4">
    <source>
        <dbReference type="Proteomes" id="UP000334340"/>
    </source>
</evidence>
<dbReference type="EMBL" id="CABIKM010000029">
    <property type="protein sequence ID" value="VUZ85583.1"/>
    <property type="molecule type" value="Genomic_DNA"/>
</dbReference>
<organism evidence="3 4">
    <name type="scientific">Candidatus Methylomirabilis lanthanidiphila</name>
    <dbReference type="NCBI Taxonomy" id="2211376"/>
    <lineage>
        <taxon>Bacteria</taxon>
        <taxon>Candidatus Methylomirabilota</taxon>
        <taxon>Candidatus Methylomirabilia</taxon>
        <taxon>Candidatus Methylomirabilales</taxon>
        <taxon>Candidatus Methylomirabilaceae</taxon>
        <taxon>Candidatus Methylomirabilis</taxon>
    </lineage>
</organism>
<dbReference type="SUPFAM" id="SSF143120">
    <property type="entry name" value="YefM-like"/>
    <property type="match status" value="1"/>
</dbReference>
<name>A0A564ZK73_9BACT</name>
<reference evidence="3 4" key="1">
    <citation type="submission" date="2019-07" db="EMBL/GenBank/DDBJ databases">
        <authorList>
            <person name="Cremers G."/>
        </authorList>
    </citation>
    <scope>NUCLEOTIDE SEQUENCE [LARGE SCALE GENOMIC DNA]</scope>
</reference>
<dbReference type="Proteomes" id="UP000334340">
    <property type="component" value="Unassembled WGS sequence"/>
</dbReference>
<dbReference type="AlphaFoldDB" id="A0A564ZK73"/>
<gene>
    <name evidence="3" type="ORF">MELA_01968</name>
</gene>
<comment type="similarity">
    <text evidence="1 2">Belongs to the phD/YefM antitoxin family.</text>
</comment>
<proteinExistence type="inferred from homology"/>
<dbReference type="Pfam" id="PF02604">
    <property type="entry name" value="PhdYeFM_antitox"/>
    <property type="match status" value="1"/>
</dbReference>
<keyword evidence="4" id="KW-1185">Reference proteome</keyword>
<dbReference type="InterPro" id="IPR036165">
    <property type="entry name" value="YefM-like_sf"/>
</dbReference>
<accession>A0A564ZK73</accession>
<evidence type="ECO:0000313" key="3">
    <source>
        <dbReference type="EMBL" id="VUZ85583.1"/>
    </source>
</evidence>
<dbReference type="Gene3D" id="3.40.1620.10">
    <property type="entry name" value="YefM-like domain"/>
    <property type="match status" value="1"/>
</dbReference>
<comment type="function">
    <text evidence="2">Antitoxin component of a type II toxin-antitoxin (TA) system.</text>
</comment>
<sequence>MALKAARTQSSPGVQHIPITQARINLGALVKRVHLNKEYFILEKDGIPVAGLMDIDEFEDYLELQGPKVRKHIQKSKEEYLAGKSRPAEEFLEELRRTAGKKRKRRLSA</sequence>
<evidence type="ECO:0000256" key="1">
    <source>
        <dbReference type="ARBA" id="ARBA00009981"/>
    </source>
</evidence>
<protein>
    <recommendedName>
        <fullName evidence="2">Antitoxin</fullName>
    </recommendedName>
</protein>